<reference evidence="2" key="1">
    <citation type="submission" date="2014-11" db="EMBL/GenBank/DDBJ databases">
        <authorList>
            <person name="Amaro Gonzalez C."/>
        </authorList>
    </citation>
    <scope>NUCLEOTIDE SEQUENCE</scope>
</reference>
<protein>
    <submittedName>
        <fullName evidence="2">Uncharacterized protein</fullName>
    </submittedName>
</protein>
<reference evidence="2" key="2">
    <citation type="journal article" date="2015" name="Fish Shellfish Immunol.">
        <title>Early steps in the European eel (Anguilla anguilla)-Vibrio vulnificus interaction in the gills: Role of the RtxA13 toxin.</title>
        <authorList>
            <person name="Callol A."/>
            <person name="Pajuelo D."/>
            <person name="Ebbesson L."/>
            <person name="Teles M."/>
            <person name="MacKenzie S."/>
            <person name="Amaro C."/>
        </authorList>
    </citation>
    <scope>NUCLEOTIDE SEQUENCE</scope>
</reference>
<sequence>MFERCQLLFKGFITLLHCFLVVFYLCHFLLGAGVKVDVPS</sequence>
<dbReference type="AlphaFoldDB" id="A0A0E9WMP1"/>
<name>A0A0E9WMP1_ANGAN</name>
<keyword evidence="1" id="KW-0812">Transmembrane</keyword>
<evidence type="ECO:0000256" key="1">
    <source>
        <dbReference type="SAM" id="Phobius"/>
    </source>
</evidence>
<feature type="transmembrane region" description="Helical" evidence="1">
    <location>
        <begin position="7"/>
        <end position="30"/>
    </location>
</feature>
<proteinExistence type="predicted"/>
<accession>A0A0E9WMP1</accession>
<keyword evidence="1" id="KW-1133">Transmembrane helix</keyword>
<organism evidence="2">
    <name type="scientific">Anguilla anguilla</name>
    <name type="common">European freshwater eel</name>
    <name type="synonym">Muraena anguilla</name>
    <dbReference type="NCBI Taxonomy" id="7936"/>
    <lineage>
        <taxon>Eukaryota</taxon>
        <taxon>Metazoa</taxon>
        <taxon>Chordata</taxon>
        <taxon>Craniata</taxon>
        <taxon>Vertebrata</taxon>
        <taxon>Euteleostomi</taxon>
        <taxon>Actinopterygii</taxon>
        <taxon>Neopterygii</taxon>
        <taxon>Teleostei</taxon>
        <taxon>Anguilliformes</taxon>
        <taxon>Anguillidae</taxon>
        <taxon>Anguilla</taxon>
    </lineage>
</organism>
<dbReference type="EMBL" id="GBXM01016940">
    <property type="protein sequence ID" value="JAH91637.1"/>
    <property type="molecule type" value="Transcribed_RNA"/>
</dbReference>
<keyword evidence="1" id="KW-0472">Membrane</keyword>
<evidence type="ECO:0000313" key="2">
    <source>
        <dbReference type="EMBL" id="JAH91637.1"/>
    </source>
</evidence>